<dbReference type="InterPro" id="IPR001007">
    <property type="entry name" value="VWF_dom"/>
</dbReference>
<dbReference type="InterPro" id="IPR011061">
    <property type="entry name" value="Hirudin/antistatin"/>
</dbReference>
<dbReference type="Pfam" id="PF00093">
    <property type="entry name" value="VWC"/>
    <property type="match status" value="2"/>
</dbReference>
<evidence type="ECO:0000256" key="2">
    <source>
        <dbReference type="ARBA" id="ARBA00022525"/>
    </source>
</evidence>
<keyword evidence="4" id="KW-1015">Disulfide bond</keyword>
<dbReference type="PROSITE" id="PS01208">
    <property type="entry name" value="VWFC_1"/>
    <property type="match status" value="2"/>
</dbReference>
<organism evidence="10 11">
    <name type="scientific">Aphidius gifuensis</name>
    <name type="common">Parasitoid wasp</name>
    <dbReference type="NCBI Taxonomy" id="684658"/>
    <lineage>
        <taxon>Eukaryota</taxon>
        <taxon>Metazoa</taxon>
        <taxon>Ecdysozoa</taxon>
        <taxon>Arthropoda</taxon>
        <taxon>Hexapoda</taxon>
        <taxon>Insecta</taxon>
        <taxon>Pterygota</taxon>
        <taxon>Neoptera</taxon>
        <taxon>Endopterygota</taxon>
        <taxon>Hymenoptera</taxon>
        <taxon>Apocrita</taxon>
        <taxon>Ichneumonoidea</taxon>
        <taxon>Braconidae</taxon>
        <taxon>Aphidiinae</taxon>
        <taxon>Aphidius</taxon>
    </lineage>
</organism>
<evidence type="ECO:0000256" key="4">
    <source>
        <dbReference type="ARBA" id="ARBA00023157"/>
    </source>
</evidence>
<keyword evidence="11" id="KW-1185">Reference proteome</keyword>
<name>A0A834XTT1_APHGI</name>
<feature type="domain" description="Antistasin-like" evidence="8">
    <location>
        <begin position="472"/>
        <end position="497"/>
    </location>
</feature>
<dbReference type="OrthoDB" id="5976811at2759"/>
<dbReference type="InterPro" id="IPR009030">
    <property type="entry name" value="Growth_fac_rcpt_cys_sf"/>
</dbReference>
<dbReference type="Pfam" id="PF02822">
    <property type="entry name" value="Antistasin"/>
    <property type="match status" value="2"/>
</dbReference>
<dbReference type="Proteomes" id="UP000639338">
    <property type="component" value="Unassembled WGS sequence"/>
</dbReference>
<sequence>MRAPLILLGGIIVLSLAVARALSCVCSPLECDILTVEDCPGGLTWDPCKCCKVCARVEGEPCGGLFGFSGSCAVGLQCVIKNLRPPDELDEGICTKIPGRWRRHCPHQPKMSGGGCNLIGDGIASSETGQSDNTGRCLCGPSVPWCPGEPRPYTFTTRHECQLNLDAKIAYGVHGTICPEDSIPTEDGCKCVTPCLPHKCQQGQHPVQVKPARLENPGNCCPIYNCVPSEPISFRRSGDDRKDPQICIDNNGITKSVGDEWQPQPCNHCTCEETNDDHGRISCQATMCKSCEKPTPIIPGECCPRCLETIENNNTNTIKTITSTSKNIHVPVVTSSCNSLDDCDPPCHLDPVTDADGCPICTCPNVIQNTTNIDLTDEICPELSHCGHECIIQKDQSGCPVCACDTNIDTENTVKPVNVPYEEEDAIGGGGGVDDDGIICPAFKCDLHCDMGLLMDENDCTICQCKPQASCPSPIRCKKKCPYGYKLNRRGCPSCRCRATCLDHHNNTHPEGSSWHPDVCTSCTCDSASRLVCKEIVCSIACKNPLPPVAGTCCPICPINEIVSKNEHTSTRGWGIIPITLIAVLTLFCMVLMIYVVRNKYKGKLSPSTNMYTPYPAQYYKCVPAYDTPSHHNEKIVPL</sequence>
<evidence type="ECO:0008006" key="12">
    <source>
        <dbReference type="Google" id="ProtNLM"/>
    </source>
</evidence>
<dbReference type="PROSITE" id="PS50184">
    <property type="entry name" value="VWFC_2"/>
    <property type="match status" value="2"/>
</dbReference>
<dbReference type="InterPro" id="IPR004094">
    <property type="entry name" value="Antistasin-like"/>
</dbReference>
<dbReference type="Gene3D" id="2.10.22.10">
    <property type="entry name" value="Antistasin, domain 1"/>
    <property type="match status" value="2"/>
</dbReference>
<feature type="domain" description="VWFC" evidence="7">
    <location>
        <begin position="245"/>
        <end position="307"/>
    </location>
</feature>
<evidence type="ECO:0000256" key="1">
    <source>
        <dbReference type="ARBA" id="ARBA00004613"/>
    </source>
</evidence>
<feature type="domain" description="VWFC" evidence="7">
    <location>
        <begin position="499"/>
        <end position="558"/>
    </location>
</feature>
<feature type="domain" description="Antistasin-like" evidence="8">
    <location>
        <begin position="440"/>
        <end position="465"/>
    </location>
</feature>
<keyword evidence="3 6" id="KW-0732">Signal</keyword>
<dbReference type="PROSITE" id="PS51252">
    <property type="entry name" value="ANTISTASIN"/>
    <property type="match status" value="2"/>
</dbReference>
<dbReference type="SMART" id="SM00121">
    <property type="entry name" value="IB"/>
    <property type="match status" value="1"/>
</dbReference>
<evidence type="ECO:0000313" key="11">
    <source>
        <dbReference type="Proteomes" id="UP000639338"/>
    </source>
</evidence>
<dbReference type="EMBL" id="JACMRX010000003">
    <property type="protein sequence ID" value="KAF7993343.1"/>
    <property type="molecule type" value="Genomic_DNA"/>
</dbReference>
<dbReference type="Gene3D" id="4.10.40.20">
    <property type="match status" value="1"/>
</dbReference>
<feature type="chain" id="PRO_5032966674" description="Cysteine-rich motor neuron 1 protein" evidence="6">
    <location>
        <begin position="22"/>
        <end position="639"/>
    </location>
</feature>
<dbReference type="PANTHER" id="PTHR14186:SF20">
    <property type="entry name" value="CYSTEINE-RICH MOTOR NEURON 1 PROTEIN-LIKE"/>
    <property type="match status" value="1"/>
</dbReference>
<dbReference type="PROSITE" id="PS51323">
    <property type="entry name" value="IGFBP_N_2"/>
    <property type="match status" value="1"/>
</dbReference>
<feature type="transmembrane region" description="Helical" evidence="5">
    <location>
        <begin position="574"/>
        <end position="597"/>
    </location>
</feature>
<reference evidence="10 11" key="1">
    <citation type="submission" date="2020-08" db="EMBL/GenBank/DDBJ databases">
        <title>Aphidius gifuensis genome sequencing and assembly.</title>
        <authorList>
            <person name="Du Z."/>
        </authorList>
    </citation>
    <scope>NUCLEOTIDE SEQUENCE [LARGE SCALE GENOMIC DNA]</scope>
    <source>
        <strain evidence="10">YNYX2018</strain>
        <tissue evidence="10">Adults</tissue>
    </source>
</reference>
<dbReference type="GO" id="GO:0004867">
    <property type="term" value="F:serine-type endopeptidase inhibitor activity"/>
    <property type="evidence" value="ECO:0007669"/>
    <property type="project" value="InterPro"/>
</dbReference>
<comment type="caution">
    <text evidence="10">The sequence shown here is derived from an EMBL/GenBank/DDBJ whole genome shotgun (WGS) entry which is preliminary data.</text>
</comment>
<dbReference type="GO" id="GO:0005576">
    <property type="term" value="C:extracellular region"/>
    <property type="evidence" value="ECO:0007669"/>
    <property type="project" value="UniProtKB-SubCell"/>
</dbReference>
<dbReference type="Pfam" id="PF00219">
    <property type="entry name" value="IGFBP"/>
    <property type="match status" value="1"/>
</dbReference>
<dbReference type="Gene3D" id="2.10.70.10">
    <property type="entry name" value="Complement Module, domain 1"/>
    <property type="match status" value="1"/>
</dbReference>
<dbReference type="SUPFAM" id="SSF57184">
    <property type="entry name" value="Growth factor receptor domain"/>
    <property type="match status" value="1"/>
</dbReference>
<evidence type="ECO:0000259" key="8">
    <source>
        <dbReference type="PROSITE" id="PS51252"/>
    </source>
</evidence>
<keyword evidence="5" id="KW-1133">Transmembrane helix</keyword>
<dbReference type="InterPro" id="IPR011390">
    <property type="entry name" value="IGFBP_rP_mac25"/>
</dbReference>
<protein>
    <recommendedName>
        <fullName evidence="12">Cysteine-rich motor neuron 1 protein</fullName>
    </recommendedName>
</protein>
<dbReference type="SUPFAM" id="SSF57262">
    <property type="entry name" value="Leech antihemostatic proteins"/>
    <property type="match status" value="2"/>
</dbReference>
<evidence type="ECO:0000259" key="7">
    <source>
        <dbReference type="PROSITE" id="PS50184"/>
    </source>
</evidence>
<feature type="domain" description="IGFBP N-terminal" evidence="9">
    <location>
        <begin position="20"/>
        <end position="97"/>
    </location>
</feature>
<evidence type="ECO:0000259" key="9">
    <source>
        <dbReference type="PROSITE" id="PS51323"/>
    </source>
</evidence>
<dbReference type="GO" id="GO:0005520">
    <property type="term" value="F:insulin-like growth factor binding"/>
    <property type="evidence" value="ECO:0007669"/>
    <property type="project" value="InterPro"/>
</dbReference>
<comment type="subcellular location">
    <subcellularLocation>
        <location evidence="1">Secreted</location>
    </subcellularLocation>
</comment>
<proteinExistence type="predicted"/>
<keyword evidence="5" id="KW-0472">Membrane</keyword>
<keyword evidence="2" id="KW-0964">Secreted</keyword>
<keyword evidence="5" id="KW-0812">Transmembrane</keyword>
<evidence type="ECO:0000256" key="6">
    <source>
        <dbReference type="SAM" id="SignalP"/>
    </source>
</evidence>
<dbReference type="GO" id="GO:0009966">
    <property type="term" value="P:regulation of signal transduction"/>
    <property type="evidence" value="ECO:0007669"/>
    <property type="project" value="TreeGrafter"/>
</dbReference>
<dbReference type="SUPFAM" id="SSF57603">
    <property type="entry name" value="FnI-like domain"/>
    <property type="match status" value="2"/>
</dbReference>
<evidence type="ECO:0000256" key="3">
    <source>
        <dbReference type="ARBA" id="ARBA00022729"/>
    </source>
</evidence>
<dbReference type="AlphaFoldDB" id="A0A834XTT1"/>
<dbReference type="InterPro" id="IPR000867">
    <property type="entry name" value="IGFBP-like"/>
</dbReference>
<dbReference type="GO" id="GO:0001558">
    <property type="term" value="P:regulation of cell growth"/>
    <property type="evidence" value="ECO:0007669"/>
    <property type="project" value="InterPro"/>
</dbReference>
<dbReference type="SMART" id="SM00214">
    <property type="entry name" value="VWC"/>
    <property type="match status" value="2"/>
</dbReference>
<evidence type="ECO:0000256" key="5">
    <source>
        <dbReference type="SAM" id="Phobius"/>
    </source>
</evidence>
<dbReference type="PANTHER" id="PTHR14186">
    <property type="entry name" value="INSULIN-LIKE GROWTH FACTOR BINDING PROTEIN-RELATED"/>
    <property type="match status" value="1"/>
</dbReference>
<gene>
    <name evidence="10" type="ORF">HCN44_006403</name>
</gene>
<evidence type="ECO:0000313" key="10">
    <source>
        <dbReference type="EMBL" id="KAF7993343.1"/>
    </source>
</evidence>
<accession>A0A834XTT1</accession>
<feature type="signal peptide" evidence="6">
    <location>
        <begin position="1"/>
        <end position="21"/>
    </location>
</feature>